<keyword evidence="4" id="KW-1185">Reference proteome</keyword>
<evidence type="ECO:0000256" key="1">
    <source>
        <dbReference type="SAM" id="MobiDB-lite"/>
    </source>
</evidence>
<gene>
    <name evidence="3" type="ORF">AA23TX_02673</name>
</gene>
<dbReference type="RefSeq" id="WP_155542784.1">
    <property type="nucleotide sequence ID" value="NZ_CABVGP010000001.1"/>
</dbReference>
<dbReference type="SUPFAM" id="SSF69255">
    <property type="entry name" value="gp5 N-terminal domain-like"/>
    <property type="match status" value="1"/>
</dbReference>
<protein>
    <recommendedName>
        <fullName evidence="2">Gp5/Type VI secretion system Vgr protein OB-fold domain-containing protein</fullName>
    </recommendedName>
</protein>
<dbReference type="EMBL" id="CABVGP010000001">
    <property type="protein sequence ID" value="VVJ17652.1"/>
    <property type="molecule type" value="Genomic_DNA"/>
</dbReference>
<dbReference type="Pfam" id="PF04717">
    <property type="entry name" value="Phage_base_V"/>
    <property type="match status" value="1"/>
</dbReference>
<organism evidence="3 4">
    <name type="scientific">Amycolatopsis camponoti</name>
    <dbReference type="NCBI Taxonomy" id="2606593"/>
    <lineage>
        <taxon>Bacteria</taxon>
        <taxon>Bacillati</taxon>
        <taxon>Actinomycetota</taxon>
        <taxon>Actinomycetes</taxon>
        <taxon>Pseudonocardiales</taxon>
        <taxon>Pseudonocardiaceae</taxon>
        <taxon>Amycolatopsis</taxon>
    </lineage>
</organism>
<dbReference type="Proteomes" id="UP000399805">
    <property type="component" value="Unassembled WGS sequence"/>
</dbReference>
<evidence type="ECO:0000259" key="2">
    <source>
        <dbReference type="Pfam" id="PF04717"/>
    </source>
</evidence>
<reference evidence="3 4" key="1">
    <citation type="submission" date="2019-09" db="EMBL/GenBank/DDBJ databases">
        <authorList>
            <person name="Leyn A S."/>
        </authorList>
    </citation>
    <scope>NUCLEOTIDE SEQUENCE [LARGE SCALE GENOMIC DNA]</scope>
    <source>
        <strain evidence="3">AA231_1</strain>
    </source>
</reference>
<dbReference type="InterPro" id="IPR006531">
    <property type="entry name" value="Gp5/Vgr_OB"/>
</dbReference>
<feature type="region of interest" description="Disordered" evidence="1">
    <location>
        <begin position="103"/>
        <end position="122"/>
    </location>
</feature>
<evidence type="ECO:0000313" key="4">
    <source>
        <dbReference type="Proteomes" id="UP000399805"/>
    </source>
</evidence>
<evidence type="ECO:0000313" key="3">
    <source>
        <dbReference type="EMBL" id="VVJ17652.1"/>
    </source>
</evidence>
<name>A0A6I8LL10_9PSEU</name>
<feature type="domain" description="Gp5/Type VI secretion system Vgr protein OB-fold" evidence="2">
    <location>
        <begin position="22"/>
        <end position="98"/>
    </location>
</feature>
<accession>A0A6I8LL10</accession>
<dbReference type="AlphaFoldDB" id="A0A6I8LL10"/>
<sequence>MTLERVVAGLADKLEHRYYGKYRGIVKYNDDPAGLGRLRLQVPSVLGIDVVTGWATPCAPYGGAAGQGALFVPDLEAGVWVEFEEGDLEFPIWVGTYWAKPGPGSQVPKPQQADGTESGEVQRPPTAKIIRTGKGHTVQFEDKDGGESIIIREGARGHLVVLDQDGITVTDATGNSIEMTAEAMTLTAVVPFKIDAAGQPVEIICAGIDLKKG</sequence>
<proteinExistence type="predicted"/>